<evidence type="ECO:0000313" key="2">
    <source>
        <dbReference type="Proteomes" id="UP001163603"/>
    </source>
</evidence>
<evidence type="ECO:0000313" key="1">
    <source>
        <dbReference type="EMBL" id="KAJ0017037.1"/>
    </source>
</evidence>
<comment type="caution">
    <text evidence="1">The sequence shown here is derived from an EMBL/GenBank/DDBJ whole genome shotgun (WGS) entry which is preliminary data.</text>
</comment>
<name>A0ACC0XG52_9ROSI</name>
<accession>A0ACC0XG52</accession>
<keyword evidence="2" id="KW-1185">Reference proteome</keyword>
<organism evidence="1 2">
    <name type="scientific">Pistacia integerrima</name>
    <dbReference type="NCBI Taxonomy" id="434235"/>
    <lineage>
        <taxon>Eukaryota</taxon>
        <taxon>Viridiplantae</taxon>
        <taxon>Streptophyta</taxon>
        <taxon>Embryophyta</taxon>
        <taxon>Tracheophyta</taxon>
        <taxon>Spermatophyta</taxon>
        <taxon>Magnoliopsida</taxon>
        <taxon>eudicotyledons</taxon>
        <taxon>Gunneridae</taxon>
        <taxon>Pentapetalae</taxon>
        <taxon>rosids</taxon>
        <taxon>malvids</taxon>
        <taxon>Sapindales</taxon>
        <taxon>Anacardiaceae</taxon>
        <taxon>Pistacia</taxon>
    </lineage>
</organism>
<protein>
    <submittedName>
        <fullName evidence="1">Uncharacterized protein</fullName>
    </submittedName>
</protein>
<proteinExistence type="predicted"/>
<dbReference type="EMBL" id="CM047747">
    <property type="protein sequence ID" value="KAJ0017037.1"/>
    <property type="molecule type" value="Genomic_DNA"/>
</dbReference>
<gene>
    <name evidence="1" type="ORF">Pint_09677</name>
</gene>
<dbReference type="Proteomes" id="UP001163603">
    <property type="component" value="Chromosome 12"/>
</dbReference>
<reference evidence="2" key="1">
    <citation type="journal article" date="2023" name="G3 (Bethesda)">
        <title>Genome assembly and association tests identify interacting loci associated with vigor, precocity, and sex in interspecific pistachio rootstocks.</title>
        <authorList>
            <person name="Palmer W."/>
            <person name="Jacygrad E."/>
            <person name="Sagayaradj S."/>
            <person name="Cavanaugh K."/>
            <person name="Han R."/>
            <person name="Bertier L."/>
            <person name="Beede B."/>
            <person name="Kafkas S."/>
            <person name="Golino D."/>
            <person name="Preece J."/>
            <person name="Michelmore R."/>
        </authorList>
    </citation>
    <scope>NUCLEOTIDE SEQUENCE [LARGE SCALE GENOMIC DNA]</scope>
</reference>
<sequence>MANPKYKTSGIPLDLIYNILYKLPAKTLLRFRCLSKPFCSLIASPDFIKLHFSHYISSRLNFIVRDLSLYSSELNSFDNIIQLNDLREDTKVLGSCKSFLALSNPHLDISLFNPANGILFELPFPHEDFHGDCVSRVAFLGFGYDHVNDHYKVVRIVRFRFEHGDGSWFTDYEVTIEEDMEFLFQVVYTGYFLVVPIWVQPYNPDFEKDDVLELVVLMGRLCLVSMYDEGILDVWMMKEYRVKESWFKLISIDRSNKTNSFSFFNPLPFSEWRGDEFILEVDEEHVLYNLKRESVKTEKSFFQAEEEKQEEEQEEKQLKMQHDEVIWQVIRHNHCSFMAKIETGKFCRNPYNVTGICNRSSCPLANSRYATIRDHDGVFYLYMKTIERAHQPNQLWERVKLPRNYEKALEIIDKHLMYWPKFLVHKTKQRLTKMTQMRIRMRKLALKTREKIMTTPRKEKKREARRQEKAEKAAVLDKSIEKELLERLKKGVYGDIYNYPADKYNEILDKEQLAASDLEDDEEEAEIEYVEGYDDLEEEEDMEDFGGLSINKFHTDDDDVGVDDDDDEETVAVDRKRARRESNMTLRKLEKDELGAKLKKKARVLVESGVISVLPQPDYFYFEKEAVFDLAVVAGRFCLICKYDEGLLDVWMMNEYGVKESWFNLVFIDRSNTITSFSFLNPPSWEWGNGADNFVLEVKWNEKLVVYDLKKQKCRDCDD</sequence>